<feature type="compositionally biased region" description="Polar residues" evidence="1">
    <location>
        <begin position="341"/>
        <end position="352"/>
    </location>
</feature>
<comment type="caution">
    <text evidence="2">The sequence shown here is derived from an EMBL/GenBank/DDBJ whole genome shotgun (WGS) entry which is preliminary data.</text>
</comment>
<feature type="compositionally biased region" description="Polar residues" evidence="1">
    <location>
        <begin position="210"/>
        <end position="225"/>
    </location>
</feature>
<evidence type="ECO:0000313" key="2">
    <source>
        <dbReference type="EMBL" id="KAH7157289.1"/>
    </source>
</evidence>
<name>A0A9P9FAS0_9HYPO</name>
<evidence type="ECO:0000313" key="3">
    <source>
        <dbReference type="Proteomes" id="UP000717696"/>
    </source>
</evidence>
<dbReference type="AlphaFoldDB" id="A0A9P9FAS0"/>
<dbReference type="EMBL" id="JAGMUU010000003">
    <property type="protein sequence ID" value="KAH7157289.1"/>
    <property type="molecule type" value="Genomic_DNA"/>
</dbReference>
<evidence type="ECO:0000256" key="1">
    <source>
        <dbReference type="SAM" id="MobiDB-lite"/>
    </source>
</evidence>
<feature type="region of interest" description="Disordered" evidence="1">
    <location>
        <begin position="202"/>
        <end position="263"/>
    </location>
</feature>
<gene>
    <name evidence="2" type="ORF">B0J13DRAFT_167664</name>
</gene>
<sequence>MASFPSSWIVNKAPRAPPSPTTTPTRPASPAAAAAAAPAKPHATHFAGPPPPPSPTPTRHLSSALLAKPTVHRADGSFSISGRYYSPPSSPRSRCGSLVFSCRDGSHSLRDIGDTILPNGPCGRPGCCGDELHPSSFLCLDCLDHGGIEGEGGVALGRAKPLPRQSPFTGLGQDSPAVFPSSWIVRGTSTPVLARNHALPHAWEKAQSRPPVSTPSAITPSNPSPLRSAESMVPPPARARNAHPDAPAKTAVRRHARLGSGSASQIAAASVSSHISDEYLWELKERPTQRELIDCWLQSTPGMEPRKRVKRSHWFNNGSDASGDADEPHSRLPVSDGYSDYSMSTQNTRRPL</sequence>
<keyword evidence="3" id="KW-1185">Reference proteome</keyword>
<proteinExistence type="predicted"/>
<protein>
    <submittedName>
        <fullName evidence="2">Uncharacterized protein</fullName>
    </submittedName>
</protein>
<feature type="compositionally biased region" description="Low complexity" evidence="1">
    <location>
        <begin position="22"/>
        <end position="45"/>
    </location>
</feature>
<dbReference type="Proteomes" id="UP000717696">
    <property type="component" value="Unassembled WGS sequence"/>
</dbReference>
<feature type="region of interest" description="Disordered" evidence="1">
    <location>
        <begin position="1"/>
        <end position="61"/>
    </location>
</feature>
<feature type="region of interest" description="Disordered" evidence="1">
    <location>
        <begin position="299"/>
        <end position="352"/>
    </location>
</feature>
<dbReference type="OrthoDB" id="5071700at2759"/>
<organism evidence="2 3">
    <name type="scientific">Dactylonectria estremocensis</name>
    <dbReference type="NCBI Taxonomy" id="1079267"/>
    <lineage>
        <taxon>Eukaryota</taxon>
        <taxon>Fungi</taxon>
        <taxon>Dikarya</taxon>
        <taxon>Ascomycota</taxon>
        <taxon>Pezizomycotina</taxon>
        <taxon>Sordariomycetes</taxon>
        <taxon>Hypocreomycetidae</taxon>
        <taxon>Hypocreales</taxon>
        <taxon>Nectriaceae</taxon>
        <taxon>Dactylonectria</taxon>
    </lineage>
</organism>
<reference evidence="2" key="1">
    <citation type="journal article" date="2021" name="Nat. Commun.">
        <title>Genetic determinants of endophytism in the Arabidopsis root mycobiome.</title>
        <authorList>
            <person name="Mesny F."/>
            <person name="Miyauchi S."/>
            <person name="Thiergart T."/>
            <person name="Pickel B."/>
            <person name="Atanasova L."/>
            <person name="Karlsson M."/>
            <person name="Huettel B."/>
            <person name="Barry K.W."/>
            <person name="Haridas S."/>
            <person name="Chen C."/>
            <person name="Bauer D."/>
            <person name="Andreopoulos W."/>
            <person name="Pangilinan J."/>
            <person name="LaButti K."/>
            <person name="Riley R."/>
            <person name="Lipzen A."/>
            <person name="Clum A."/>
            <person name="Drula E."/>
            <person name="Henrissat B."/>
            <person name="Kohler A."/>
            <person name="Grigoriev I.V."/>
            <person name="Martin F.M."/>
            <person name="Hacquard S."/>
        </authorList>
    </citation>
    <scope>NUCLEOTIDE SEQUENCE</scope>
    <source>
        <strain evidence="2">MPI-CAGE-AT-0021</strain>
    </source>
</reference>
<accession>A0A9P9FAS0</accession>